<comment type="caution">
    <text evidence="3">The sequence shown here is derived from an EMBL/GenBank/DDBJ whole genome shotgun (WGS) entry which is preliminary data.</text>
</comment>
<dbReference type="Pfam" id="PF01073">
    <property type="entry name" value="3Beta_HSD"/>
    <property type="match status" value="1"/>
</dbReference>
<dbReference type="Gene3D" id="3.40.50.720">
    <property type="entry name" value="NAD(P)-binding Rossmann-like Domain"/>
    <property type="match status" value="1"/>
</dbReference>
<dbReference type="PANTHER" id="PTHR10366:SF564">
    <property type="entry name" value="STEROL-4-ALPHA-CARBOXYLATE 3-DEHYDROGENASE, DECARBOXYLATING"/>
    <property type="match status" value="1"/>
</dbReference>
<feature type="domain" description="3-beta hydroxysteroid dehydrogenase/isomerase" evidence="2">
    <location>
        <begin position="11"/>
        <end position="241"/>
    </location>
</feature>
<protein>
    <submittedName>
        <fullName evidence="3">Aldehyde reductase</fullName>
    </submittedName>
</protein>
<dbReference type="SUPFAM" id="SSF51735">
    <property type="entry name" value="NAD(P)-binding Rossmann-fold domains"/>
    <property type="match status" value="1"/>
</dbReference>
<dbReference type="FunFam" id="3.40.50.720:FF:000336">
    <property type="entry name" value="Aldehyde reductase"/>
    <property type="match status" value="1"/>
</dbReference>
<keyword evidence="4" id="KW-1185">Reference proteome</keyword>
<dbReference type="InterPro" id="IPR050425">
    <property type="entry name" value="NAD(P)_dehydrat-like"/>
</dbReference>
<sequence length="358" mass="38917">MNHPNTGKTVLVTGGTGFVGIHCILQLLQQGYQVRTTIRSLSKKDEVISMLKTGGLTSIENLSFTVADLTQDANWEVATQGCTYVLHIASPIHLHLPKHEDDMIRPAVDGTLRVLKAARNAGVQRVVMTSNFGAVGYSHTDRTTLITEESWTNPNEKGLSAYNKSKVLAEEAAWDFIKKEGGAMELTVINPMGIFGPSLSPVLSSGFGLLQKVMDGTMKALPDITLGIVDVRDVAELHLRAMTAPEAKGQRFLALAGGTMSLLEIARLLKEKLPDATQNTSTKKLPRWVVRIAALFNPQAKAMLPLIGIYRNASNEKAKRVLGWRPRSNEEAVLASAESLVKWGAVKSVSLPTENEGR</sequence>
<dbReference type="GO" id="GO:0016616">
    <property type="term" value="F:oxidoreductase activity, acting on the CH-OH group of donors, NAD or NADP as acceptor"/>
    <property type="evidence" value="ECO:0007669"/>
    <property type="project" value="InterPro"/>
</dbReference>
<evidence type="ECO:0000313" key="3">
    <source>
        <dbReference type="EMBL" id="KAA2242959.1"/>
    </source>
</evidence>
<dbReference type="RefSeq" id="WP_149837835.1">
    <property type="nucleotide sequence ID" value="NZ_VUOC01000002.1"/>
</dbReference>
<accession>A0A5B2VY50</accession>
<reference evidence="3 4" key="1">
    <citation type="submission" date="2019-09" db="EMBL/GenBank/DDBJ databases">
        <title>Chitinophaga ginsengihumi sp. nov., isolated from soil of ginseng rhizosphere.</title>
        <authorList>
            <person name="Lee J."/>
        </authorList>
    </citation>
    <scope>NUCLEOTIDE SEQUENCE [LARGE SCALE GENOMIC DNA]</scope>
    <source>
        <strain evidence="3 4">BN140078</strain>
    </source>
</reference>
<organism evidence="3 4">
    <name type="scientific">Chitinophaga agrisoli</name>
    <dbReference type="NCBI Taxonomy" id="2607653"/>
    <lineage>
        <taxon>Bacteria</taxon>
        <taxon>Pseudomonadati</taxon>
        <taxon>Bacteroidota</taxon>
        <taxon>Chitinophagia</taxon>
        <taxon>Chitinophagales</taxon>
        <taxon>Chitinophagaceae</taxon>
        <taxon>Chitinophaga</taxon>
    </lineage>
</organism>
<dbReference type="AlphaFoldDB" id="A0A5B2VY50"/>
<name>A0A5B2VY50_9BACT</name>
<reference evidence="3 4" key="2">
    <citation type="submission" date="2019-09" db="EMBL/GenBank/DDBJ databases">
        <authorList>
            <person name="Jin C."/>
        </authorList>
    </citation>
    <scope>NUCLEOTIDE SEQUENCE [LARGE SCALE GENOMIC DNA]</scope>
    <source>
        <strain evidence="3 4">BN140078</strain>
    </source>
</reference>
<evidence type="ECO:0000256" key="1">
    <source>
        <dbReference type="ARBA" id="ARBA00023002"/>
    </source>
</evidence>
<dbReference type="PANTHER" id="PTHR10366">
    <property type="entry name" value="NAD DEPENDENT EPIMERASE/DEHYDRATASE"/>
    <property type="match status" value="1"/>
</dbReference>
<dbReference type="InterPro" id="IPR036291">
    <property type="entry name" value="NAD(P)-bd_dom_sf"/>
</dbReference>
<evidence type="ECO:0000259" key="2">
    <source>
        <dbReference type="Pfam" id="PF01073"/>
    </source>
</evidence>
<dbReference type="EMBL" id="VUOC01000002">
    <property type="protein sequence ID" value="KAA2242959.1"/>
    <property type="molecule type" value="Genomic_DNA"/>
</dbReference>
<gene>
    <name evidence="3" type="ORF">F0L74_10580</name>
</gene>
<dbReference type="InterPro" id="IPR002225">
    <property type="entry name" value="3Beta_OHSteriod_DH/Estase"/>
</dbReference>
<dbReference type="Proteomes" id="UP000324611">
    <property type="component" value="Unassembled WGS sequence"/>
</dbReference>
<evidence type="ECO:0000313" key="4">
    <source>
        <dbReference type="Proteomes" id="UP000324611"/>
    </source>
</evidence>
<proteinExistence type="predicted"/>
<keyword evidence="1" id="KW-0560">Oxidoreductase</keyword>
<dbReference type="GO" id="GO:0006694">
    <property type="term" value="P:steroid biosynthetic process"/>
    <property type="evidence" value="ECO:0007669"/>
    <property type="project" value="InterPro"/>
</dbReference>
<dbReference type="CDD" id="cd05227">
    <property type="entry name" value="AR_SDR_e"/>
    <property type="match status" value="1"/>
</dbReference>